<accession>A0A3S0R4N7</accession>
<proteinExistence type="predicted"/>
<dbReference type="NCBIfam" id="TIGR00254">
    <property type="entry name" value="GGDEF"/>
    <property type="match status" value="1"/>
</dbReference>
<organism evidence="4 5">
    <name type="scientific">Lysinibacillus antri</name>
    <dbReference type="NCBI Taxonomy" id="2498145"/>
    <lineage>
        <taxon>Bacteria</taxon>
        <taxon>Bacillati</taxon>
        <taxon>Bacillota</taxon>
        <taxon>Bacilli</taxon>
        <taxon>Bacillales</taxon>
        <taxon>Bacillaceae</taxon>
        <taxon>Lysinibacillus</taxon>
    </lineage>
</organism>
<dbReference type="InterPro" id="IPR013656">
    <property type="entry name" value="PAS_4"/>
</dbReference>
<dbReference type="InterPro" id="IPR000160">
    <property type="entry name" value="GGDEF_dom"/>
</dbReference>
<dbReference type="Gene3D" id="3.30.70.270">
    <property type="match status" value="1"/>
</dbReference>
<dbReference type="InterPro" id="IPR029787">
    <property type="entry name" value="Nucleotide_cyclase"/>
</dbReference>
<evidence type="ECO:0000313" key="4">
    <source>
        <dbReference type="EMBL" id="RUL48627.1"/>
    </source>
</evidence>
<dbReference type="InterPro" id="IPR001610">
    <property type="entry name" value="PAC"/>
</dbReference>
<dbReference type="SUPFAM" id="SSF55785">
    <property type="entry name" value="PYP-like sensor domain (PAS domain)"/>
    <property type="match status" value="3"/>
</dbReference>
<gene>
    <name evidence="4" type="ORF">EK386_16815</name>
</gene>
<dbReference type="SMART" id="SM00091">
    <property type="entry name" value="PAS"/>
    <property type="match status" value="3"/>
</dbReference>
<dbReference type="Pfam" id="PF08447">
    <property type="entry name" value="PAS_3"/>
    <property type="match status" value="1"/>
</dbReference>
<dbReference type="SUPFAM" id="SSF55073">
    <property type="entry name" value="Nucleotide cyclase"/>
    <property type="match status" value="1"/>
</dbReference>
<feature type="domain" description="GGDEF" evidence="3">
    <location>
        <begin position="419"/>
        <end position="553"/>
    </location>
</feature>
<dbReference type="Pfam" id="PF08448">
    <property type="entry name" value="PAS_4"/>
    <property type="match status" value="1"/>
</dbReference>
<dbReference type="Gene3D" id="3.30.450.20">
    <property type="entry name" value="PAS domain"/>
    <property type="match status" value="3"/>
</dbReference>
<dbReference type="Pfam" id="PF00989">
    <property type="entry name" value="PAS"/>
    <property type="match status" value="1"/>
</dbReference>
<dbReference type="EMBL" id="RYYR01000031">
    <property type="protein sequence ID" value="RUL48627.1"/>
    <property type="molecule type" value="Genomic_DNA"/>
</dbReference>
<dbReference type="InterPro" id="IPR035965">
    <property type="entry name" value="PAS-like_dom_sf"/>
</dbReference>
<feature type="domain" description="PAS" evidence="1">
    <location>
        <begin position="262"/>
        <end position="332"/>
    </location>
</feature>
<dbReference type="Proteomes" id="UP000287910">
    <property type="component" value="Unassembled WGS sequence"/>
</dbReference>
<feature type="domain" description="PAS" evidence="1">
    <location>
        <begin position="139"/>
        <end position="208"/>
    </location>
</feature>
<dbReference type="InterPro" id="IPR052155">
    <property type="entry name" value="Biofilm_reg_signaling"/>
</dbReference>
<reference evidence="4 5" key="1">
    <citation type="submission" date="2018-12" db="EMBL/GenBank/DDBJ databases">
        <title>Lysinibacillus antri sp. nov., isolated from a cave soil.</title>
        <authorList>
            <person name="Narsing Rao M.P."/>
            <person name="Zhang H."/>
            <person name="Dong Z.-Y."/>
            <person name="Niu X.-K."/>
            <person name="Zhang K."/>
            <person name="Fang B.-Z."/>
            <person name="Kang Y.-Q."/>
            <person name="Xiao M."/>
            <person name="Li W.-J."/>
        </authorList>
    </citation>
    <scope>NUCLEOTIDE SEQUENCE [LARGE SCALE GENOMIC DNA]</scope>
    <source>
        <strain evidence="4 5">SYSU K30002</strain>
    </source>
</reference>
<dbReference type="NCBIfam" id="TIGR00229">
    <property type="entry name" value="sensory_box"/>
    <property type="match status" value="3"/>
</dbReference>
<evidence type="ECO:0000259" key="3">
    <source>
        <dbReference type="PROSITE" id="PS50887"/>
    </source>
</evidence>
<name>A0A3S0R4N7_9BACI</name>
<dbReference type="SMART" id="SM00086">
    <property type="entry name" value="PAC"/>
    <property type="match status" value="3"/>
</dbReference>
<dbReference type="Pfam" id="PF00990">
    <property type="entry name" value="GGDEF"/>
    <property type="match status" value="1"/>
</dbReference>
<feature type="domain" description="PAC" evidence="2">
    <location>
        <begin position="79"/>
        <end position="131"/>
    </location>
</feature>
<comment type="caution">
    <text evidence="4">The sequence shown here is derived from an EMBL/GenBank/DDBJ whole genome shotgun (WGS) entry which is preliminary data.</text>
</comment>
<evidence type="ECO:0000259" key="2">
    <source>
        <dbReference type="PROSITE" id="PS50113"/>
    </source>
</evidence>
<feature type="domain" description="PAC" evidence="2">
    <location>
        <begin position="335"/>
        <end position="387"/>
    </location>
</feature>
<dbReference type="GO" id="GO:0006355">
    <property type="term" value="P:regulation of DNA-templated transcription"/>
    <property type="evidence" value="ECO:0007669"/>
    <property type="project" value="InterPro"/>
</dbReference>
<dbReference type="PROSITE" id="PS50113">
    <property type="entry name" value="PAC"/>
    <property type="match status" value="3"/>
</dbReference>
<dbReference type="PROSITE" id="PS50887">
    <property type="entry name" value="GGDEF"/>
    <property type="match status" value="1"/>
</dbReference>
<dbReference type="CDD" id="cd00130">
    <property type="entry name" value="PAS"/>
    <property type="match status" value="2"/>
</dbReference>
<dbReference type="PROSITE" id="PS50112">
    <property type="entry name" value="PAS"/>
    <property type="match status" value="2"/>
</dbReference>
<dbReference type="PANTHER" id="PTHR44757">
    <property type="entry name" value="DIGUANYLATE CYCLASE DGCP"/>
    <property type="match status" value="1"/>
</dbReference>
<sequence length="553" mass="63664">MEFSFREILINGIDDMVFVVKVEDQNFRYEFLNKSAMQCLRLNKDILGLTFRDVLPKEEAEFLYKKYQEVLIKREILTYEDSYRKKENVGEMNYSQVKLTPIFDGSGSCIRIVSVVRDITKEKAALSYVKEMVERIAESDERYQSLFTHNPDAILTFDKKGFITNGNEAVKSITGFEIIELIGKSFIDIIFEDINLLQQTINEALKGSTSSGEFLLKDKKGNILTINLKVIPLILENEVIGLFGIFKDITEATKNIEKLEESEKRFRIIAENAHDLITLVNKNGEITYVSPSYKNILGYHHKEYIGKHFIHNVHSDDLGRYMEIVEKSIQSDEPFTIEFRQKNANDEMLWCESIGKPVFNQKNKFQHLVVLTRDITLRKEYESKLKHFAYHDSLTGLPNRLLFKERFEIAKEQFLKNNNGLALMILDIDHFKRINDTYGHDIGDLVIKEFGLRIKESIGDHGTVARLGGDEFVILLSSIQNVENALEIAERIKSKVHKPWEVNGESLNVTTSIGIAMAPYSEGLTKSELMKKADIALYQAKDSGRDSYKLYEV</sequence>
<dbReference type="InterPro" id="IPR000700">
    <property type="entry name" value="PAS-assoc_C"/>
</dbReference>
<dbReference type="InterPro" id="IPR000014">
    <property type="entry name" value="PAS"/>
</dbReference>
<evidence type="ECO:0000313" key="5">
    <source>
        <dbReference type="Proteomes" id="UP000287910"/>
    </source>
</evidence>
<feature type="domain" description="PAC" evidence="2">
    <location>
        <begin position="210"/>
        <end position="261"/>
    </location>
</feature>
<dbReference type="CDD" id="cd01949">
    <property type="entry name" value="GGDEF"/>
    <property type="match status" value="1"/>
</dbReference>
<dbReference type="SMART" id="SM00267">
    <property type="entry name" value="GGDEF"/>
    <property type="match status" value="1"/>
</dbReference>
<dbReference type="PANTHER" id="PTHR44757:SF2">
    <property type="entry name" value="BIOFILM ARCHITECTURE MAINTENANCE PROTEIN MBAA"/>
    <property type="match status" value="1"/>
</dbReference>
<evidence type="ECO:0000259" key="1">
    <source>
        <dbReference type="PROSITE" id="PS50112"/>
    </source>
</evidence>
<keyword evidence="5" id="KW-1185">Reference proteome</keyword>
<dbReference type="FunFam" id="3.30.70.270:FF:000001">
    <property type="entry name" value="Diguanylate cyclase domain protein"/>
    <property type="match status" value="1"/>
</dbReference>
<dbReference type="RefSeq" id="WP_126660338.1">
    <property type="nucleotide sequence ID" value="NZ_RYYR01000031.1"/>
</dbReference>
<dbReference type="InterPro" id="IPR043128">
    <property type="entry name" value="Rev_trsase/Diguanyl_cyclase"/>
</dbReference>
<dbReference type="InterPro" id="IPR013655">
    <property type="entry name" value="PAS_fold_3"/>
</dbReference>
<dbReference type="InterPro" id="IPR013767">
    <property type="entry name" value="PAS_fold"/>
</dbReference>
<dbReference type="AlphaFoldDB" id="A0A3S0R4N7"/>
<protein>
    <submittedName>
        <fullName evidence="4">Sensor domain-containing diguanylate cyclase</fullName>
    </submittedName>
</protein>